<feature type="transmembrane region" description="Helical" evidence="1">
    <location>
        <begin position="7"/>
        <end position="25"/>
    </location>
</feature>
<dbReference type="EMBL" id="PFBV01000005">
    <property type="protein sequence ID" value="PIT88184.1"/>
    <property type="molecule type" value="Genomic_DNA"/>
</dbReference>
<dbReference type="AlphaFoldDB" id="A0A2M6W5X7"/>
<keyword evidence="1" id="KW-1133">Transmembrane helix</keyword>
<evidence type="ECO:0000313" key="2">
    <source>
        <dbReference type="EMBL" id="PIT88184.1"/>
    </source>
</evidence>
<feature type="transmembrane region" description="Helical" evidence="1">
    <location>
        <begin position="343"/>
        <end position="360"/>
    </location>
</feature>
<feature type="transmembrane region" description="Helical" evidence="1">
    <location>
        <begin position="412"/>
        <end position="431"/>
    </location>
</feature>
<evidence type="ECO:0000313" key="3">
    <source>
        <dbReference type="Proteomes" id="UP000231426"/>
    </source>
</evidence>
<name>A0A2M6W5X7_9BACT</name>
<feature type="transmembrane region" description="Helical" evidence="1">
    <location>
        <begin position="579"/>
        <end position="596"/>
    </location>
</feature>
<sequence>MKIISKILFLAVLTCLLYFNIQFWHFQPVGWLIFLVFLLATSGGWQAVMVKIFNFSDNKITKILSLFLNLIIIGWFSGATIVFYRLTSEVILFIFLLSGALSIFVEYIIRKKFNYEKNSNTIDSLDVHDETIVQIPQNYLYLIAYLIFFVVGIIILCSSRSGGSVNTPWEVIAHNFIYIFFLATLTVGGLIFSHYRLPILIFLLILNSFLLHSYLPLTHPMFYGADNWRHLAAEKQILAEQKFSPQVFVVGEPTLAQTVNPGRFAYSQFWGTTVILSRVMQVDLISVNVWLMPILWPIIFTLLLFKLGMSLGWSAKRSLFLVWLSSWPFALQAAGAFTLPVNYGFLVWLLLLLMIIKRFQKNKTGQVVFLAAVGIFSIFGYLLFFVLFWFGWLAAEILRSGQNIISTSVKRIGMTALILLSVAVLPVLELVAKFSFFNPNINWLASLRQVVGNFSAYYLASGPRPHLINTGNVFFNQTPSYVFVQNGFTEWRWWLFGVMALAIIGIVIGFWRRWNDNSLVSKWLIIMSSGTLGGYVISRYFLSGENILTRRLDVVLALFLLILLFSAIVKILDGNRRTIFLIVLAAAAISASYTLGPVAKTVSQDEYQAMEYIWQQEQATKNYCVVADTYPLLALEAISGKQIIGGGFPIDEYFSQPKLNNIYGYYLENLSSQARMESRKINSAENCYVLLPTQLYRQKYSLIPESMPEVKVFGTVSVLEYN</sequence>
<accession>A0A2M6W5X7</accession>
<feature type="transmembrane region" description="Helical" evidence="1">
    <location>
        <begin position="491"/>
        <end position="511"/>
    </location>
</feature>
<protein>
    <recommendedName>
        <fullName evidence="4">Glycosyltransferase RgtA/B/C/D-like domain-containing protein</fullName>
    </recommendedName>
</protein>
<feature type="transmembrane region" description="Helical" evidence="1">
    <location>
        <begin position="523"/>
        <end position="542"/>
    </location>
</feature>
<organism evidence="2 3">
    <name type="scientific">Candidatus Magasanikbacteria bacterium CG10_big_fil_rev_8_21_14_0_10_36_32</name>
    <dbReference type="NCBI Taxonomy" id="1974646"/>
    <lineage>
        <taxon>Bacteria</taxon>
        <taxon>Candidatus Magasanikiibacteriota</taxon>
    </lineage>
</organism>
<feature type="transmembrane region" description="Helical" evidence="1">
    <location>
        <begin position="554"/>
        <end position="572"/>
    </location>
</feature>
<feature type="transmembrane region" description="Helical" evidence="1">
    <location>
        <begin position="287"/>
        <end position="307"/>
    </location>
</feature>
<feature type="transmembrane region" description="Helical" evidence="1">
    <location>
        <begin position="176"/>
        <end position="192"/>
    </location>
</feature>
<feature type="transmembrane region" description="Helical" evidence="1">
    <location>
        <begin position="199"/>
        <end position="217"/>
    </location>
</feature>
<evidence type="ECO:0000256" key="1">
    <source>
        <dbReference type="SAM" id="Phobius"/>
    </source>
</evidence>
<dbReference type="Proteomes" id="UP000231426">
    <property type="component" value="Unassembled WGS sequence"/>
</dbReference>
<feature type="transmembrane region" description="Helical" evidence="1">
    <location>
        <begin position="90"/>
        <end position="109"/>
    </location>
</feature>
<feature type="transmembrane region" description="Helical" evidence="1">
    <location>
        <begin position="31"/>
        <end position="54"/>
    </location>
</feature>
<feature type="transmembrane region" description="Helical" evidence="1">
    <location>
        <begin position="66"/>
        <end position="84"/>
    </location>
</feature>
<reference evidence="3" key="1">
    <citation type="submission" date="2017-09" db="EMBL/GenBank/DDBJ databases">
        <title>Depth-based differentiation of microbial function through sediment-hosted aquifers and enrichment of novel symbionts in the deep terrestrial subsurface.</title>
        <authorList>
            <person name="Probst A.J."/>
            <person name="Ladd B."/>
            <person name="Jarett J.K."/>
            <person name="Geller-Mcgrath D.E."/>
            <person name="Sieber C.M.K."/>
            <person name="Emerson J.B."/>
            <person name="Anantharaman K."/>
            <person name="Thomas B.C."/>
            <person name="Malmstrom R."/>
            <person name="Stieglmeier M."/>
            <person name="Klingl A."/>
            <person name="Woyke T."/>
            <person name="Ryan C.M."/>
            <person name="Banfield J.F."/>
        </authorList>
    </citation>
    <scope>NUCLEOTIDE SEQUENCE [LARGE SCALE GENOMIC DNA]</scope>
</reference>
<keyword evidence="1" id="KW-0812">Transmembrane</keyword>
<evidence type="ECO:0008006" key="4">
    <source>
        <dbReference type="Google" id="ProtNLM"/>
    </source>
</evidence>
<proteinExistence type="predicted"/>
<feature type="transmembrane region" description="Helical" evidence="1">
    <location>
        <begin position="139"/>
        <end position="156"/>
    </location>
</feature>
<feature type="transmembrane region" description="Helical" evidence="1">
    <location>
        <begin position="367"/>
        <end position="392"/>
    </location>
</feature>
<gene>
    <name evidence="2" type="ORF">COU29_04195</name>
</gene>
<comment type="caution">
    <text evidence="2">The sequence shown here is derived from an EMBL/GenBank/DDBJ whole genome shotgun (WGS) entry which is preliminary data.</text>
</comment>
<keyword evidence="1" id="KW-0472">Membrane</keyword>